<feature type="region of interest" description="Disordered" evidence="8">
    <location>
        <begin position="182"/>
        <end position="233"/>
    </location>
</feature>
<dbReference type="CDD" id="cd00038">
    <property type="entry name" value="CAP_ED"/>
    <property type="match status" value="2"/>
</dbReference>
<evidence type="ECO:0000256" key="7">
    <source>
        <dbReference type="ARBA" id="ARBA00023149"/>
    </source>
</evidence>
<dbReference type="GO" id="GO:0004862">
    <property type="term" value="F:cAMP-dependent protein kinase inhibitor activity"/>
    <property type="evidence" value="ECO:0007669"/>
    <property type="project" value="TreeGrafter"/>
</dbReference>
<feature type="domain" description="Cyclic nucleotide-binding" evidence="9">
    <location>
        <begin position="538"/>
        <end position="653"/>
    </location>
</feature>
<feature type="domain" description="Cyclic nucleotide-binding" evidence="9">
    <location>
        <begin position="656"/>
        <end position="776"/>
    </location>
</feature>
<protein>
    <recommendedName>
        <fullName evidence="2">cAMP-dependent protein kinase regulatory subunit</fullName>
    </recommendedName>
</protein>
<dbReference type="FunFam" id="2.60.120.10:FF:000006">
    <property type="entry name" value="cAMP-dependent protein kinase type I-alpha regulatory subunit"/>
    <property type="match status" value="1"/>
</dbReference>
<dbReference type="EMBL" id="MCFE01000010">
    <property type="protein sequence ID" value="ORY07209.1"/>
    <property type="molecule type" value="Genomic_DNA"/>
</dbReference>
<keyword evidence="12" id="KW-1185">Reference proteome</keyword>
<feature type="compositionally biased region" description="Basic and acidic residues" evidence="8">
    <location>
        <begin position="291"/>
        <end position="314"/>
    </location>
</feature>
<dbReference type="PANTHER" id="PTHR11635">
    <property type="entry name" value="CAMP-DEPENDENT PROTEIN KINASE REGULATORY CHAIN"/>
    <property type="match status" value="1"/>
</dbReference>
<keyword evidence="7" id="KW-0114">cAMP</keyword>
<keyword evidence="3" id="KW-0597">Phosphoprotein</keyword>
<dbReference type="InterPro" id="IPR000595">
    <property type="entry name" value="cNMP-bd_dom"/>
</dbReference>
<evidence type="ECO:0000256" key="1">
    <source>
        <dbReference type="ARBA" id="ARBA00005753"/>
    </source>
</evidence>
<evidence type="ECO:0000256" key="3">
    <source>
        <dbReference type="ARBA" id="ARBA00022553"/>
    </source>
</evidence>
<dbReference type="InParanoid" id="A0A1Y1ZAC6"/>
<feature type="compositionally biased region" description="Basic and acidic residues" evidence="8">
    <location>
        <begin position="443"/>
        <end position="469"/>
    </location>
</feature>
<dbReference type="GO" id="GO:0010628">
    <property type="term" value="P:positive regulation of gene expression"/>
    <property type="evidence" value="ECO:0007669"/>
    <property type="project" value="UniProtKB-ARBA"/>
</dbReference>
<dbReference type="PROSITE" id="PS50174">
    <property type="entry name" value="G_PATCH"/>
    <property type="match status" value="1"/>
</dbReference>
<organism evidence="11 12">
    <name type="scientific">Basidiobolus meristosporus CBS 931.73</name>
    <dbReference type="NCBI Taxonomy" id="1314790"/>
    <lineage>
        <taxon>Eukaryota</taxon>
        <taxon>Fungi</taxon>
        <taxon>Fungi incertae sedis</taxon>
        <taxon>Zoopagomycota</taxon>
        <taxon>Entomophthoromycotina</taxon>
        <taxon>Basidiobolomycetes</taxon>
        <taxon>Basidiobolales</taxon>
        <taxon>Basidiobolaceae</taxon>
        <taxon>Basidiobolus</taxon>
    </lineage>
</organism>
<feature type="region of interest" description="Disordered" evidence="8">
    <location>
        <begin position="286"/>
        <end position="339"/>
    </location>
</feature>
<dbReference type="GO" id="GO:0005952">
    <property type="term" value="C:cAMP-dependent protein kinase complex"/>
    <property type="evidence" value="ECO:0007669"/>
    <property type="project" value="InterPro"/>
</dbReference>
<gene>
    <name evidence="11" type="ORF">K493DRAFT_344128</name>
</gene>
<dbReference type="FunFam" id="2.60.120.10:FF:000120">
    <property type="entry name" value="cAMP-dependent protein kinase regulatory subunit"/>
    <property type="match status" value="1"/>
</dbReference>
<dbReference type="Gene3D" id="2.60.120.10">
    <property type="entry name" value="Jelly Rolls"/>
    <property type="match status" value="2"/>
</dbReference>
<dbReference type="PROSITE" id="PS50042">
    <property type="entry name" value="CNMP_BINDING_3"/>
    <property type="match status" value="2"/>
</dbReference>
<dbReference type="SUPFAM" id="SSF51206">
    <property type="entry name" value="cAMP-binding domain-like"/>
    <property type="match status" value="2"/>
</dbReference>
<evidence type="ECO:0000259" key="9">
    <source>
        <dbReference type="PROSITE" id="PS50042"/>
    </source>
</evidence>
<name>A0A1Y1ZAC6_9FUNG</name>
<dbReference type="PROSITE" id="PS00889">
    <property type="entry name" value="CNMP_BINDING_2"/>
    <property type="match status" value="1"/>
</dbReference>
<feature type="region of interest" description="Disordered" evidence="8">
    <location>
        <begin position="443"/>
        <end position="482"/>
    </location>
</feature>
<evidence type="ECO:0000259" key="10">
    <source>
        <dbReference type="PROSITE" id="PS50174"/>
    </source>
</evidence>
<dbReference type="Proteomes" id="UP000193498">
    <property type="component" value="Unassembled WGS sequence"/>
</dbReference>
<keyword evidence="5" id="KW-0677">Repeat</keyword>
<evidence type="ECO:0000256" key="5">
    <source>
        <dbReference type="ARBA" id="ARBA00022737"/>
    </source>
</evidence>
<evidence type="ECO:0000256" key="2">
    <source>
        <dbReference type="ARBA" id="ARBA00020355"/>
    </source>
</evidence>
<dbReference type="GO" id="GO:0034236">
    <property type="term" value="F:protein kinase A catalytic subunit binding"/>
    <property type="evidence" value="ECO:0007669"/>
    <property type="project" value="TreeGrafter"/>
</dbReference>
<feature type="compositionally biased region" description="Polar residues" evidence="8">
    <location>
        <begin position="472"/>
        <end position="482"/>
    </location>
</feature>
<feature type="compositionally biased region" description="Basic and acidic residues" evidence="8">
    <location>
        <begin position="182"/>
        <end position="200"/>
    </location>
</feature>
<dbReference type="GO" id="GO:0003676">
    <property type="term" value="F:nucleic acid binding"/>
    <property type="evidence" value="ECO:0007669"/>
    <property type="project" value="InterPro"/>
</dbReference>
<evidence type="ECO:0000256" key="6">
    <source>
        <dbReference type="ARBA" id="ARBA00022741"/>
    </source>
</evidence>
<dbReference type="SMART" id="SM00100">
    <property type="entry name" value="cNMP"/>
    <property type="match status" value="2"/>
</dbReference>
<dbReference type="PANTHER" id="PTHR11635:SF152">
    <property type="entry name" value="CAMP-DEPENDENT PROTEIN KINASE TYPE I REGULATORY SUBUNIT-RELATED"/>
    <property type="match status" value="1"/>
</dbReference>
<keyword evidence="6" id="KW-0547">Nucleotide-binding</keyword>
<dbReference type="PROSITE" id="PS00888">
    <property type="entry name" value="CNMP_BINDING_1"/>
    <property type="match status" value="1"/>
</dbReference>
<accession>A0A1Y1ZAC6</accession>
<dbReference type="GO" id="GO:0045595">
    <property type="term" value="P:regulation of cell differentiation"/>
    <property type="evidence" value="ECO:0007669"/>
    <property type="project" value="UniProtKB-ARBA"/>
</dbReference>
<dbReference type="Pfam" id="PF01585">
    <property type="entry name" value="G-patch"/>
    <property type="match status" value="1"/>
</dbReference>
<dbReference type="SMART" id="SM00443">
    <property type="entry name" value="G_patch"/>
    <property type="match status" value="1"/>
</dbReference>
<dbReference type="InterPro" id="IPR018490">
    <property type="entry name" value="cNMP-bd_dom_sf"/>
</dbReference>
<dbReference type="Pfam" id="PF00027">
    <property type="entry name" value="cNMP_binding"/>
    <property type="match status" value="2"/>
</dbReference>
<evidence type="ECO:0000313" key="12">
    <source>
        <dbReference type="Proteomes" id="UP000193498"/>
    </source>
</evidence>
<evidence type="ECO:0000256" key="4">
    <source>
        <dbReference type="ARBA" id="ARBA00022566"/>
    </source>
</evidence>
<feature type="domain" description="G-patch" evidence="10">
    <location>
        <begin position="335"/>
        <end position="381"/>
    </location>
</feature>
<dbReference type="InterPro" id="IPR014710">
    <property type="entry name" value="RmlC-like_jellyroll"/>
</dbReference>
<reference evidence="11 12" key="1">
    <citation type="submission" date="2016-07" db="EMBL/GenBank/DDBJ databases">
        <title>Pervasive Adenine N6-methylation of Active Genes in Fungi.</title>
        <authorList>
            <consortium name="DOE Joint Genome Institute"/>
            <person name="Mondo S.J."/>
            <person name="Dannebaum R.O."/>
            <person name="Kuo R.C."/>
            <person name="Labutti K."/>
            <person name="Haridas S."/>
            <person name="Kuo A."/>
            <person name="Salamov A."/>
            <person name="Ahrendt S.R."/>
            <person name="Lipzen A."/>
            <person name="Sullivan W."/>
            <person name="Andreopoulos W.B."/>
            <person name="Clum A."/>
            <person name="Lindquist E."/>
            <person name="Daum C."/>
            <person name="Ramamoorthy G.K."/>
            <person name="Gryganskyi A."/>
            <person name="Culley D."/>
            <person name="Magnuson J.K."/>
            <person name="James T.Y."/>
            <person name="O'Malley M.A."/>
            <person name="Stajich J.E."/>
            <person name="Spatafora J.W."/>
            <person name="Visel A."/>
            <person name="Grigoriev I.V."/>
        </authorList>
    </citation>
    <scope>NUCLEOTIDE SEQUENCE [LARGE SCALE GENOMIC DNA]</scope>
    <source>
        <strain evidence="11 12">CBS 931.73</strain>
    </source>
</reference>
<dbReference type="InterPro" id="IPR018488">
    <property type="entry name" value="cNMP-bd_CS"/>
</dbReference>
<dbReference type="STRING" id="1314790.A0A1Y1ZAC6"/>
<comment type="caution">
    <text evidence="11">The sequence shown here is derived from an EMBL/GenBank/DDBJ whole genome shotgun (WGS) entry which is preliminary data.</text>
</comment>
<feature type="compositionally biased region" description="Polar residues" evidence="8">
    <location>
        <begin position="219"/>
        <end position="229"/>
    </location>
</feature>
<comment type="similarity">
    <text evidence="1">Belongs to the cAMP-dependent kinase regulatory chain family.</text>
</comment>
<dbReference type="PRINTS" id="PR00103">
    <property type="entry name" value="CAMPKINASE"/>
</dbReference>
<dbReference type="OrthoDB" id="417078at2759"/>
<proteinExistence type="inferred from homology"/>
<dbReference type="GO" id="GO:0005829">
    <property type="term" value="C:cytosol"/>
    <property type="evidence" value="ECO:0007669"/>
    <property type="project" value="TreeGrafter"/>
</dbReference>
<sequence length="788" mass="88309">MSRISWGFAFVEFHDPQTSSHALAQMLNPEAHPTGFLIDNRPTGVTFAHHESFIPVYAPSPYTITTDTGHVLAYWDENAFPSMYPIVDHSTPKQTQFIGPSIPPELMNPSHAVKEAEPQLRDPTDVEKELDAFYSDVALDIASSDQGKNEATTVQAIIKESKPAPSKYVGEIDDELNAFFDDLRGTSKGGEKEAKQEPHVKQSLPAKTKRPGWNEKQVELSSTISNESDQPSEDFGDYVNNVCLLCQRQFKSLDDLCKHNEASELHQRNLNDSRVRQAATLKKSLVLTEEESQHRQENTAKYRNRAAERREKYGQPRKNAHSRQSRTTTSQTIGDDNIGNRMLQSMGWRAGEGLGKDRNGIVDPIQAVQYGHGAGLGATQAYVADDPNETYQDKVKKMPEKPLQFVIDCLSKLQTKVDASSDTAYSEHLKECALEVNTMYLKEKQEERTDNTSEKRKREADEQPPKTDQDDFQNPQKKLSTRFQRTQLAVNVPYNRGRRGSVSAESIKPSEEDYTRVVIPKSNEAKMRIASATSSNLLFRNLEEDQKREIVDAMFERKVVAGEDVIKQGDEGDNFYVVDDGLFDIIVNGKHVIQVGQGGSFGELALMYNTPRAATVRAVTDGVLWAVDRVTFRRSITNNTFRKRRMYESFLKSVPILRSLESSEIVKISDALEPVEYEDGDVIIEQGSLGDYFYIVESGEASVSQLDEEGEEHSLPGLKAGDYFGELAFLNDAPRVATITANGHLKAAALSKDAFVRLLGPVVDILKRNTANYKRIERRPSQSSNDIV</sequence>
<evidence type="ECO:0000256" key="8">
    <source>
        <dbReference type="SAM" id="MobiDB-lite"/>
    </source>
</evidence>
<dbReference type="AlphaFoldDB" id="A0A1Y1ZAC6"/>
<dbReference type="InterPro" id="IPR050503">
    <property type="entry name" value="cAMP-dep_PK_reg_su-like"/>
</dbReference>
<dbReference type="InterPro" id="IPR000467">
    <property type="entry name" value="G_patch_dom"/>
</dbReference>
<keyword evidence="4" id="KW-0116">cAMP-binding</keyword>
<dbReference type="GO" id="GO:0030552">
    <property type="term" value="F:cAMP binding"/>
    <property type="evidence" value="ECO:0007669"/>
    <property type="project" value="UniProtKB-KW"/>
</dbReference>
<evidence type="ECO:0000313" key="11">
    <source>
        <dbReference type="EMBL" id="ORY07209.1"/>
    </source>
</evidence>